<keyword evidence="1" id="KW-0732">Signal</keyword>
<protein>
    <submittedName>
        <fullName evidence="2">Uncharacterized protein</fullName>
    </submittedName>
</protein>
<accession>A0AAP0JPE2</accession>
<proteinExistence type="predicted"/>
<name>A0AAP0JPE2_9MAGN</name>
<organism evidence="2 3">
    <name type="scientific">Stephania japonica</name>
    <dbReference type="NCBI Taxonomy" id="461633"/>
    <lineage>
        <taxon>Eukaryota</taxon>
        <taxon>Viridiplantae</taxon>
        <taxon>Streptophyta</taxon>
        <taxon>Embryophyta</taxon>
        <taxon>Tracheophyta</taxon>
        <taxon>Spermatophyta</taxon>
        <taxon>Magnoliopsida</taxon>
        <taxon>Ranunculales</taxon>
        <taxon>Menispermaceae</taxon>
        <taxon>Menispermoideae</taxon>
        <taxon>Cissampelideae</taxon>
        <taxon>Stephania</taxon>
    </lineage>
</organism>
<evidence type="ECO:0000313" key="3">
    <source>
        <dbReference type="Proteomes" id="UP001417504"/>
    </source>
</evidence>
<reference evidence="2 3" key="1">
    <citation type="submission" date="2024-01" db="EMBL/GenBank/DDBJ databases">
        <title>Genome assemblies of Stephania.</title>
        <authorList>
            <person name="Yang L."/>
        </authorList>
    </citation>
    <scope>NUCLEOTIDE SEQUENCE [LARGE SCALE GENOMIC DNA]</scope>
    <source>
        <strain evidence="2">QJT</strain>
        <tissue evidence="2">Leaf</tissue>
    </source>
</reference>
<evidence type="ECO:0000256" key="1">
    <source>
        <dbReference type="SAM" id="SignalP"/>
    </source>
</evidence>
<comment type="caution">
    <text evidence="2">The sequence shown here is derived from an EMBL/GenBank/DDBJ whole genome shotgun (WGS) entry which is preliminary data.</text>
</comment>
<keyword evidence="3" id="KW-1185">Reference proteome</keyword>
<feature type="signal peptide" evidence="1">
    <location>
        <begin position="1"/>
        <end position="24"/>
    </location>
</feature>
<gene>
    <name evidence="2" type="ORF">Sjap_008321</name>
</gene>
<sequence length="51" mass="5818">MPSEIVSNHIWISLAYILCHPSLAHQSLVELPYTPPPLARRLRTRSSHQTV</sequence>
<evidence type="ECO:0000313" key="2">
    <source>
        <dbReference type="EMBL" id="KAK9137727.1"/>
    </source>
</evidence>
<dbReference type="Proteomes" id="UP001417504">
    <property type="component" value="Unassembled WGS sequence"/>
</dbReference>
<dbReference type="AlphaFoldDB" id="A0AAP0JPE2"/>
<feature type="chain" id="PRO_5042889629" evidence="1">
    <location>
        <begin position="25"/>
        <end position="51"/>
    </location>
</feature>
<dbReference type="EMBL" id="JBBNAE010000003">
    <property type="protein sequence ID" value="KAK9137727.1"/>
    <property type="molecule type" value="Genomic_DNA"/>
</dbReference>